<dbReference type="Proteomes" id="UP000245340">
    <property type="component" value="Unplaced"/>
</dbReference>
<dbReference type="RefSeq" id="XP_004400955.1">
    <property type="nucleotide sequence ID" value="XM_004400898.2"/>
</dbReference>
<dbReference type="Pfam" id="PF26088">
    <property type="entry name" value="RRM_LARP4"/>
    <property type="match status" value="1"/>
</dbReference>
<dbReference type="CTD" id="113251"/>
<evidence type="ECO:0000313" key="10">
    <source>
        <dbReference type="Proteomes" id="UP000245340"/>
    </source>
</evidence>
<dbReference type="InParanoid" id="A0A2U3VZI1"/>
<protein>
    <submittedName>
        <fullName evidence="11">La-related protein 4</fullName>
    </submittedName>
</protein>
<feature type="compositionally biased region" description="Basic and acidic residues" evidence="8">
    <location>
        <begin position="653"/>
        <end position="668"/>
    </location>
</feature>
<dbReference type="InterPro" id="IPR036388">
    <property type="entry name" value="WH-like_DNA-bd_sf"/>
</dbReference>
<keyword evidence="6" id="KW-0007">Acetylation</keyword>
<feature type="region of interest" description="Disordered" evidence="8">
    <location>
        <begin position="60"/>
        <end position="91"/>
    </location>
</feature>
<dbReference type="InterPro" id="IPR058699">
    <property type="entry name" value="RRM_LARP4/4B"/>
</dbReference>
<evidence type="ECO:0000256" key="1">
    <source>
        <dbReference type="ARBA" id="ARBA00004514"/>
    </source>
</evidence>
<keyword evidence="3" id="KW-0963">Cytoplasm</keyword>
<dbReference type="GO" id="GO:0003730">
    <property type="term" value="F:mRNA 3'-UTR binding"/>
    <property type="evidence" value="ECO:0007669"/>
    <property type="project" value="TreeGrafter"/>
</dbReference>
<dbReference type="InterPro" id="IPR006630">
    <property type="entry name" value="La_HTH"/>
</dbReference>
<dbReference type="GO" id="GO:0045727">
    <property type="term" value="P:positive regulation of translation"/>
    <property type="evidence" value="ECO:0007669"/>
    <property type="project" value="TreeGrafter"/>
</dbReference>
<feature type="region of interest" description="Disordered" evidence="8">
    <location>
        <begin position="366"/>
        <end position="469"/>
    </location>
</feature>
<dbReference type="GeneID" id="101379137"/>
<evidence type="ECO:0000256" key="2">
    <source>
        <dbReference type="ARBA" id="ARBA00022481"/>
    </source>
</evidence>
<dbReference type="PANTHER" id="PTHR22792:SF48">
    <property type="entry name" value="LA-RELATED PROTEIN 4"/>
    <property type="match status" value="1"/>
</dbReference>
<dbReference type="Gene3D" id="1.10.10.10">
    <property type="entry name" value="Winged helix-like DNA-binding domain superfamily/Winged helix DNA-binding domain"/>
    <property type="match status" value="1"/>
</dbReference>
<organism evidence="10 11">
    <name type="scientific">Odobenus rosmarus divergens</name>
    <name type="common">Pacific walrus</name>
    <dbReference type="NCBI Taxonomy" id="9708"/>
    <lineage>
        <taxon>Eukaryota</taxon>
        <taxon>Metazoa</taxon>
        <taxon>Chordata</taxon>
        <taxon>Craniata</taxon>
        <taxon>Vertebrata</taxon>
        <taxon>Euteleostomi</taxon>
        <taxon>Mammalia</taxon>
        <taxon>Eutheria</taxon>
        <taxon>Laurasiatheria</taxon>
        <taxon>Carnivora</taxon>
        <taxon>Caniformia</taxon>
        <taxon>Pinnipedia</taxon>
        <taxon>Odobenidae</taxon>
        <taxon>Odobenus</taxon>
    </lineage>
</organism>
<gene>
    <name evidence="11" type="primary">LARP4</name>
</gene>
<feature type="compositionally biased region" description="Polar residues" evidence="8">
    <location>
        <begin position="61"/>
        <end position="72"/>
    </location>
</feature>
<evidence type="ECO:0000256" key="5">
    <source>
        <dbReference type="ARBA" id="ARBA00022884"/>
    </source>
</evidence>
<dbReference type="SMART" id="SM00715">
    <property type="entry name" value="LA"/>
    <property type="match status" value="1"/>
</dbReference>
<feature type="compositionally biased region" description="Low complexity" evidence="8">
    <location>
        <begin position="374"/>
        <end position="387"/>
    </location>
</feature>
<proteinExistence type="predicted"/>
<dbReference type="Pfam" id="PF05383">
    <property type="entry name" value="La"/>
    <property type="match status" value="1"/>
</dbReference>
<feature type="region of interest" description="Disordered" evidence="8">
    <location>
        <begin position="572"/>
        <end position="593"/>
    </location>
</feature>
<keyword evidence="5 7" id="KW-0694">RNA-binding</keyword>
<dbReference type="GO" id="GO:0005829">
    <property type="term" value="C:cytosol"/>
    <property type="evidence" value="ECO:0007669"/>
    <property type="project" value="UniProtKB-SubCell"/>
</dbReference>
<evidence type="ECO:0000259" key="9">
    <source>
        <dbReference type="PROSITE" id="PS50961"/>
    </source>
</evidence>
<sequence>MGSDPSVTELIFSILTCLGYGLHMGKPLVPQKILFVQQVTSKGTGLNPNAKVWQEIPPGNTEATQVTHGTESSWHETAATSGSHPEGNTELSDDICKEYEVMYSSCETTRNTIGIEESTDGMILGPEDLSYHIYDVSGESNSAISTEDLKECLKKQLEFCFSRENLSKDLYLISQMDSDQFIPIWTVANMEEIKKLTTDPDLILEVLRSSPMVQVDEKGEKVRPSHKRCIVILREIPETTPIEAFKYLREEVKTFQGKPIMARIKAINTFFAKNGYRLMDSSMYSQPIQTQAQYASPVFMQPVYNPHQQYSVYSIVPQSWSPNPAPYFETPLAPFPNGSFVNGFNAPGSYKTNAAAVNMPRPFQKNRVKPHFRSSSGSEHSTEGSVSLGDGPLNRSGSRNFPTERHNPTVTGHQEQSYLPKETPAVQMEQNGDYGRGRRTLFRGRRRREDERVQRPQSSSAEAKAPTPKFDLLASNFPPLPGSSSRTPGELVLESRMSDVVKGVYKEKDNEELRVSCPVPAEDEQTDCTSAQQLSMSTSPPCTAELPALSTTQQEKELVEDSSVQKDVLNQTAIPVSSPSSAKPSRTNSASPCNNNINAAVAVALQEPRKLSYAEVCQKPPKEPAPVLVQPLRELRSNVVSPTKNEENGAPEKSIEKSHEKPEARASKEYSSFRGNTIPRGAAGKIREQRRQFGHRAIPQGVTRRNGKEQYVPPRSPK</sequence>
<dbReference type="STRING" id="9708.A0A2U3VZI1"/>
<dbReference type="OrthoDB" id="10046764at2759"/>
<dbReference type="SUPFAM" id="SSF46785">
    <property type="entry name" value="Winged helix' DNA-binding domain"/>
    <property type="match status" value="1"/>
</dbReference>
<comment type="subcellular location">
    <subcellularLocation>
        <location evidence="1">Cytoplasm</location>
        <location evidence="1">Cytosol</location>
    </subcellularLocation>
</comment>
<evidence type="ECO:0000256" key="6">
    <source>
        <dbReference type="ARBA" id="ARBA00022990"/>
    </source>
</evidence>
<dbReference type="GO" id="GO:0010494">
    <property type="term" value="C:cytoplasmic stress granule"/>
    <property type="evidence" value="ECO:0007669"/>
    <property type="project" value="TreeGrafter"/>
</dbReference>
<evidence type="ECO:0000256" key="8">
    <source>
        <dbReference type="SAM" id="MobiDB-lite"/>
    </source>
</evidence>
<dbReference type="PANTHER" id="PTHR22792">
    <property type="entry name" value="LUPUS LA PROTEIN-RELATED"/>
    <property type="match status" value="1"/>
</dbReference>
<evidence type="ECO:0000313" key="11">
    <source>
        <dbReference type="RefSeq" id="XP_004400955.1"/>
    </source>
</evidence>
<evidence type="ECO:0000256" key="4">
    <source>
        <dbReference type="ARBA" id="ARBA00022553"/>
    </source>
</evidence>
<dbReference type="CDD" id="cd08035">
    <property type="entry name" value="LARP_4"/>
    <property type="match status" value="1"/>
</dbReference>
<accession>A0A2U3VZI1</accession>
<dbReference type="PROSITE" id="PS50961">
    <property type="entry name" value="HTH_LA"/>
    <property type="match status" value="1"/>
</dbReference>
<reference evidence="11" key="1">
    <citation type="submission" date="2025-08" db="UniProtKB">
        <authorList>
            <consortium name="RefSeq"/>
        </authorList>
    </citation>
    <scope>IDENTIFICATION</scope>
</reference>
<feature type="compositionally biased region" description="Polar residues" evidence="8">
    <location>
        <begin position="408"/>
        <end position="417"/>
    </location>
</feature>
<dbReference type="InterPro" id="IPR045180">
    <property type="entry name" value="La_dom_prot"/>
</dbReference>
<evidence type="ECO:0000256" key="7">
    <source>
        <dbReference type="PROSITE-ProRule" id="PRU00332"/>
    </source>
</evidence>
<name>A0A2U3VZI1_ODORO</name>
<dbReference type="AlphaFoldDB" id="A0A2U3VZI1"/>
<feature type="domain" description="HTH La-type RNA-binding" evidence="9">
    <location>
        <begin position="143"/>
        <end position="232"/>
    </location>
</feature>
<dbReference type="FunFam" id="1.10.10.10:FF:000144">
    <property type="entry name" value="la-related protein 4 isoform X2"/>
    <property type="match status" value="1"/>
</dbReference>
<evidence type="ECO:0000256" key="3">
    <source>
        <dbReference type="ARBA" id="ARBA00022490"/>
    </source>
</evidence>
<keyword evidence="4" id="KW-0597">Phosphoprotein</keyword>
<keyword evidence="10" id="KW-1185">Reference proteome</keyword>
<feature type="region of interest" description="Disordered" evidence="8">
    <location>
        <begin position="633"/>
        <end position="718"/>
    </location>
</feature>
<dbReference type="InterPro" id="IPR036390">
    <property type="entry name" value="WH_DNA-bd_sf"/>
</dbReference>
<feature type="compositionally biased region" description="Basic residues" evidence="8">
    <location>
        <begin position="437"/>
        <end position="446"/>
    </location>
</feature>
<keyword evidence="2" id="KW-0488">Methylation</keyword>
<dbReference type="KEGG" id="oro:101379137"/>